<gene>
    <name evidence="1" type="ORF">ACFSXZ_40690</name>
</gene>
<dbReference type="Proteomes" id="UP001597417">
    <property type="component" value="Unassembled WGS sequence"/>
</dbReference>
<keyword evidence="2" id="KW-1185">Reference proteome</keyword>
<protein>
    <submittedName>
        <fullName evidence="1">Uncharacterized protein</fullName>
    </submittedName>
</protein>
<sequence length="54" mass="6150">MGIHVTQLRQDRILDEARATTDPVRLVRVFGITVATAMRYVYAAHPERRSTGPR</sequence>
<organism evidence="1 2">
    <name type="scientific">Amycolatopsis pigmentata</name>
    <dbReference type="NCBI Taxonomy" id="450801"/>
    <lineage>
        <taxon>Bacteria</taxon>
        <taxon>Bacillati</taxon>
        <taxon>Actinomycetota</taxon>
        <taxon>Actinomycetes</taxon>
        <taxon>Pseudonocardiales</taxon>
        <taxon>Pseudonocardiaceae</taxon>
        <taxon>Amycolatopsis</taxon>
    </lineage>
</organism>
<reference evidence="2" key="1">
    <citation type="journal article" date="2019" name="Int. J. Syst. Evol. Microbiol.">
        <title>The Global Catalogue of Microorganisms (GCM) 10K type strain sequencing project: providing services to taxonomists for standard genome sequencing and annotation.</title>
        <authorList>
            <consortium name="The Broad Institute Genomics Platform"/>
            <consortium name="The Broad Institute Genome Sequencing Center for Infectious Disease"/>
            <person name="Wu L."/>
            <person name="Ma J."/>
        </authorList>
    </citation>
    <scope>NUCLEOTIDE SEQUENCE [LARGE SCALE GENOMIC DNA]</scope>
    <source>
        <strain evidence="2">CGMCC 4.7645</strain>
    </source>
</reference>
<name>A0ABW5G733_9PSEU</name>
<comment type="caution">
    <text evidence="1">The sequence shown here is derived from an EMBL/GenBank/DDBJ whole genome shotgun (WGS) entry which is preliminary data.</text>
</comment>
<dbReference type="EMBL" id="JBHUKR010000030">
    <property type="protein sequence ID" value="MFD2422660.1"/>
    <property type="molecule type" value="Genomic_DNA"/>
</dbReference>
<evidence type="ECO:0000313" key="2">
    <source>
        <dbReference type="Proteomes" id="UP001597417"/>
    </source>
</evidence>
<proteinExistence type="predicted"/>
<dbReference type="RefSeq" id="WP_378271871.1">
    <property type="nucleotide sequence ID" value="NZ_JBHUKR010000030.1"/>
</dbReference>
<evidence type="ECO:0000313" key="1">
    <source>
        <dbReference type="EMBL" id="MFD2422660.1"/>
    </source>
</evidence>
<accession>A0ABW5G733</accession>